<feature type="coiled-coil region" evidence="1">
    <location>
        <begin position="277"/>
        <end position="304"/>
    </location>
</feature>
<dbReference type="EMBL" id="BRXZ01002505">
    <property type="protein sequence ID" value="GMH63644.1"/>
    <property type="molecule type" value="Genomic_DNA"/>
</dbReference>
<evidence type="ECO:0000256" key="1">
    <source>
        <dbReference type="SAM" id="Coils"/>
    </source>
</evidence>
<organism evidence="3 4">
    <name type="scientific">Triparma retinervis</name>
    <dbReference type="NCBI Taxonomy" id="2557542"/>
    <lineage>
        <taxon>Eukaryota</taxon>
        <taxon>Sar</taxon>
        <taxon>Stramenopiles</taxon>
        <taxon>Ochrophyta</taxon>
        <taxon>Bolidophyceae</taxon>
        <taxon>Parmales</taxon>
        <taxon>Triparmaceae</taxon>
        <taxon>Triparma</taxon>
    </lineage>
</organism>
<feature type="compositionally biased region" description="Acidic residues" evidence="2">
    <location>
        <begin position="78"/>
        <end position="100"/>
    </location>
</feature>
<comment type="caution">
    <text evidence="3">The sequence shown here is derived from an EMBL/GenBank/DDBJ whole genome shotgun (WGS) entry which is preliminary data.</text>
</comment>
<evidence type="ECO:0000256" key="2">
    <source>
        <dbReference type="SAM" id="MobiDB-lite"/>
    </source>
</evidence>
<protein>
    <submittedName>
        <fullName evidence="3">Uncharacterized protein</fullName>
    </submittedName>
</protein>
<sequence length="351" mass="39235">MSVSGSSAGFNVLFEKPKVRADPEDVRQALNAALEDCNSTLGVEMDLDGIEKAAADAEKKAGEDFMKHAIKMHEVDDEFNELKDDEEGGGEGEGEEEEEVEAARMASISFAEEALGSGKPEGLNPPPDVERKMRRRLSSGLSSYDETAYNMFGGDAHKFSQKYMVSKWKKEARQQFEQARGNKVKARFEDDDGYSDSFAEDVSTSTCEPGEVPKHTRMRLARIDGAKVIRHQLNIDGLYGTMEKTMMKNLATMDDILEKSMDRLETRKEIMRLAHDAIELKKKMEAEEAVKREAEEEEQRKIQMSLGSTLNGISDLLNMDASKFADDEKVLQKLREAEARSRSSSISSASY</sequence>
<dbReference type="Proteomes" id="UP001165082">
    <property type="component" value="Unassembled WGS sequence"/>
</dbReference>
<reference evidence="3" key="1">
    <citation type="submission" date="2022-07" db="EMBL/GenBank/DDBJ databases">
        <title>Genome analysis of Parmales, a sister group of diatoms, reveals the evolutionary specialization of diatoms from phago-mixotrophs to photoautotrophs.</title>
        <authorList>
            <person name="Ban H."/>
            <person name="Sato S."/>
            <person name="Yoshikawa S."/>
            <person name="Kazumasa Y."/>
            <person name="Nakamura Y."/>
            <person name="Ichinomiya M."/>
            <person name="Saitoh K."/>
            <person name="Sato N."/>
            <person name="Blanc-Mathieu R."/>
            <person name="Endo H."/>
            <person name="Kuwata A."/>
            <person name="Ogata H."/>
        </authorList>
    </citation>
    <scope>NUCLEOTIDE SEQUENCE</scope>
</reference>
<accession>A0A9W7A0D1</accession>
<dbReference type="OrthoDB" id="195122at2759"/>
<keyword evidence="1" id="KW-0175">Coiled coil</keyword>
<feature type="region of interest" description="Disordered" evidence="2">
    <location>
        <begin position="78"/>
        <end position="102"/>
    </location>
</feature>
<gene>
    <name evidence="3" type="ORF">TrRE_jg2253</name>
</gene>
<proteinExistence type="predicted"/>
<evidence type="ECO:0000313" key="4">
    <source>
        <dbReference type="Proteomes" id="UP001165082"/>
    </source>
</evidence>
<keyword evidence="4" id="KW-1185">Reference proteome</keyword>
<name>A0A9W7A0D1_9STRA</name>
<dbReference type="AlphaFoldDB" id="A0A9W7A0D1"/>
<evidence type="ECO:0000313" key="3">
    <source>
        <dbReference type="EMBL" id="GMH63644.1"/>
    </source>
</evidence>